<evidence type="ECO:0000256" key="12">
    <source>
        <dbReference type="SAM" id="Phobius"/>
    </source>
</evidence>
<dbReference type="GO" id="GO:0034599">
    <property type="term" value="P:cellular response to oxidative stress"/>
    <property type="evidence" value="ECO:0007669"/>
    <property type="project" value="TreeGrafter"/>
</dbReference>
<dbReference type="Gene3D" id="3.40.30.10">
    <property type="entry name" value="Glutaredoxin"/>
    <property type="match status" value="1"/>
</dbReference>
<dbReference type="EMBL" id="JAASRN010000001">
    <property type="protein sequence ID" value="NIK72660.1"/>
    <property type="molecule type" value="Genomic_DNA"/>
</dbReference>
<evidence type="ECO:0000256" key="8">
    <source>
        <dbReference type="ARBA" id="ARBA00032824"/>
    </source>
</evidence>
<dbReference type="PROSITE" id="PS51352">
    <property type="entry name" value="THIOREDOXIN_2"/>
    <property type="match status" value="1"/>
</dbReference>
<comment type="function">
    <text evidence="1">Thiol-specific peroxidase that catalyzes the reduction of hydrogen peroxide and organic hydroperoxides to water and alcohols, respectively. Plays a role in cell protection against oxidative stress by detoxifying peroxides and as sensor of hydrogen peroxide-mediated signaling events.</text>
</comment>
<evidence type="ECO:0000313" key="14">
    <source>
        <dbReference type="EMBL" id="NIK72660.1"/>
    </source>
</evidence>
<dbReference type="CDD" id="cd02970">
    <property type="entry name" value="PRX_like2"/>
    <property type="match status" value="1"/>
</dbReference>
<comment type="caution">
    <text evidence="14">The sequence shown here is derived from an EMBL/GenBank/DDBJ whole genome shotgun (WGS) entry which is preliminary data.</text>
</comment>
<feature type="transmembrane region" description="Helical" evidence="12">
    <location>
        <begin position="156"/>
        <end position="174"/>
    </location>
</feature>
<feature type="transmembrane region" description="Helical" evidence="12">
    <location>
        <begin position="7"/>
        <end position="26"/>
    </location>
</feature>
<organism evidence="14 15">
    <name type="scientific">Thermonema lapsum</name>
    <dbReference type="NCBI Taxonomy" id="28195"/>
    <lineage>
        <taxon>Bacteria</taxon>
        <taxon>Pseudomonadati</taxon>
        <taxon>Bacteroidota</taxon>
        <taxon>Cytophagia</taxon>
        <taxon>Cytophagales</taxon>
        <taxon>Thermonemataceae</taxon>
        <taxon>Thermonema</taxon>
    </lineage>
</organism>
<dbReference type="Proteomes" id="UP000537126">
    <property type="component" value="Unassembled WGS sequence"/>
</dbReference>
<keyword evidence="7" id="KW-0676">Redox-active center</keyword>
<evidence type="ECO:0000256" key="5">
    <source>
        <dbReference type="ARBA" id="ARBA00023002"/>
    </source>
</evidence>
<evidence type="ECO:0000256" key="6">
    <source>
        <dbReference type="ARBA" id="ARBA00023157"/>
    </source>
</evidence>
<evidence type="ECO:0000259" key="13">
    <source>
        <dbReference type="PROSITE" id="PS51352"/>
    </source>
</evidence>
<dbReference type="RefSeq" id="WP_166917977.1">
    <property type="nucleotide sequence ID" value="NZ_JAASRN010000001.1"/>
</dbReference>
<reference evidence="14 15" key="1">
    <citation type="submission" date="2020-03" db="EMBL/GenBank/DDBJ databases">
        <title>Genomic Encyclopedia of Type Strains, Phase IV (KMG-IV): sequencing the most valuable type-strain genomes for metagenomic binning, comparative biology and taxonomic classification.</title>
        <authorList>
            <person name="Goeker M."/>
        </authorList>
    </citation>
    <scope>NUCLEOTIDE SEQUENCE [LARGE SCALE GENOMIC DNA]</scope>
    <source>
        <strain evidence="14 15">DSM 5718</strain>
    </source>
</reference>
<evidence type="ECO:0000256" key="3">
    <source>
        <dbReference type="ARBA" id="ARBA00022559"/>
    </source>
</evidence>
<accession>A0A846MML2</accession>
<keyword evidence="3" id="KW-0575">Peroxidase</keyword>
<evidence type="ECO:0000256" key="9">
    <source>
        <dbReference type="ARBA" id="ARBA00038489"/>
    </source>
</evidence>
<evidence type="ECO:0000256" key="7">
    <source>
        <dbReference type="ARBA" id="ARBA00023284"/>
    </source>
</evidence>
<dbReference type="Pfam" id="PF00578">
    <property type="entry name" value="AhpC-TSA"/>
    <property type="match status" value="1"/>
</dbReference>
<keyword evidence="12" id="KW-1133">Transmembrane helix</keyword>
<feature type="transmembrane region" description="Helical" evidence="12">
    <location>
        <begin position="32"/>
        <end position="50"/>
    </location>
</feature>
<name>A0A846MML2_9BACT</name>
<keyword evidence="5" id="KW-0560">Oxidoreductase</keyword>
<keyword evidence="15" id="KW-1185">Reference proteome</keyword>
<evidence type="ECO:0000256" key="11">
    <source>
        <dbReference type="ARBA" id="ARBA00049091"/>
    </source>
</evidence>
<keyword evidence="6" id="KW-1015">Disulfide bond</keyword>
<keyword evidence="12" id="KW-0812">Transmembrane</keyword>
<dbReference type="InterPro" id="IPR013766">
    <property type="entry name" value="Thioredoxin_domain"/>
</dbReference>
<evidence type="ECO:0000256" key="1">
    <source>
        <dbReference type="ARBA" id="ARBA00003330"/>
    </source>
</evidence>
<dbReference type="GO" id="GO:0005737">
    <property type="term" value="C:cytoplasm"/>
    <property type="evidence" value="ECO:0007669"/>
    <property type="project" value="TreeGrafter"/>
</dbReference>
<feature type="transmembrane region" description="Helical" evidence="12">
    <location>
        <begin position="116"/>
        <end position="136"/>
    </location>
</feature>
<evidence type="ECO:0000256" key="10">
    <source>
        <dbReference type="ARBA" id="ARBA00042639"/>
    </source>
</evidence>
<comment type="catalytic activity">
    <reaction evidence="11">
        <text>a hydroperoxide + [thioredoxin]-dithiol = an alcohol + [thioredoxin]-disulfide + H2O</text>
        <dbReference type="Rhea" id="RHEA:62620"/>
        <dbReference type="Rhea" id="RHEA-COMP:10698"/>
        <dbReference type="Rhea" id="RHEA-COMP:10700"/>
        <dbReference type="ChEBI" id="CHEBI:15377"/>
        <dbReference type="ChEBI" id="CHEBI:29950"/>
        <dbReference type="ChEBI" id="CHEBI:30879"/>
        <dbReference type="ChEBI" id="CHEBI:35924"/>
        <dbReference type="ChEBI" id="CHEBI:50058"/>
        <dbReference type="EC" id="1.11.1.24"/>
    </reaction>
</comment>
<dbReference type="GO" id="GO:0008379">
    <property type="term" value="F:thioredoxin peroxidase activity"/>
    <property type="evidence" value="ECO:0007669"/>
    <property type="project" value="TreeGrafter"/>
</dbReference>
<feature type="domain" description="Thioredoxin" evidence="13">
    <location>
        <begin position="192"/>
        <end position="352"/>
    </location>
</feature>
<gene>
    <name evidence="14" type="ORF">FHS56_000146</name>
</gene>
<dbReference type="AlphaFoldDB" id="A0A846MML2"/>
<evidence type="ECO:0000313" key="15">
    <source>
        <dbReference type="Proteomes" id="UP000537126"/>
    </source>
</evidence>
<feature type="transmembrane region" description="Helical" evidence="12">
    <location>
        <begin position="57"/>
        <end position="78"/>
    </location>
</feature>
<dbReference type="SUPFAM" id="SSF52833">
    <property type="entry name" value="Thioredoxin-like"/>
    <property type="match status" value="1"/>
</dbReference>
<keyword evidence="4" id="KW-0049">Antioxidant</keyword>
<keyword evidence="12" id="KW-0472">Membrane</keyword>
<sequence length="352" mass="40493">MKQFIFRFPFTITVILIILSGIAMYLVGNEFVALHVLGLSCTLAFGAALSETKYNPPLMYGITYVSCFIAGLLADLHLENTLPYYSISMLFWINSAMFRHVYLVRLGLLTHRWIEFTSWLIGAAFFLIAPASRDILEKGIFYFSNSISNWIYSHEAVLFNFSLFGMLMLGYAFFKHYYDYVQSKPYYANEGAMVGKEAPNFQLPDEEGRLVNLHRDYKGKKPVLLFFTRGDWCPYCHIMLRAYERAHALFNERGIEVLSINPDPEANNRYKKETLRLHYRLLYDPNLSTAELYGFFLPKVNPAAKAVSNLDRGVPLPAAILIDKQGIIRYISRSDKVDTLNPEFILKIVETL</sequence>
<evidence type="ECO:0000256" key="2">
    <source>
        <dbReference type="ARBA" id="ARBA00013017"/>
    </source>
</evidence>
<dbReference type="PANTHER" id="PTHR42801:SF7">
    <property type="entry name" value="SLL1159 PROTEIN"/>
    <property type="match status" value="1"/>
</dbReference>
<proteinExistence type="inferred from homology"/>
<evidence type="ECO:0000256" key="4">
    <source>
        <dbReference type="ARBA" id="ARBA00022862"/>
    </source>
</evidence>
<dbReference type="InterPro" id="IPR000866">
    <property type="entry name" value="AhpC/TSA"/>
</dbReference>
<dbReference type="PANTHER" id="PTHR42801">
    <property type="entry name" value="THIOREDOXIN-DEPENDENT PEROXIDE REDUCTASE"/>
    <property type="match status" value="1"/>
</dbReference>
<dbReference type="GO" id="GO:0045454">
    <property type="term" value="P:cell redox homeostasis"/>
    <property type="evidence" value="ECO:0007669"/>
    <property type="project" value="TreeGrafter"/>
</dbReference>
<dbReference type="EC" id="1.11.1.24" evidence="2"/>
<feature type="transmembrane region" description="Helical" evidence="12">
    <location>
        <begin position="84"/>
        <end position="104"/>
    </location>
</feature>
<dbReference type="InterPro" id="IPR036249">
    <property type="entry name" value="Thioredoxin-like_sf"/>
</dbReference>
<comment type="similarity">
    <text evidence="9">Belongs to the peroxiredoxin family. BCP/PrxQ subfamily.</text>
</comment>
<protein>
    <recommendedName>
        <fullName evidence="2">thioredoxin-dependent peroxiredoxin</fullName>
        <ecNumber evidence="2">1.11.1.24</ecNumber>
    </recommendedName>
    <alternativeName>
        <fullName evidence="8">Thioredoxin peroxidase</fullName>
    </alternativeName>
    <alternativeName>
        <fullName evidence="10">Thioredoxin-dependent peroxiredoxin Bcp</fullName>
    </alternativeName>
</protein>
<dbReference type="InterPro" id="IPR050924">
    <property type="entry name" value="Peroxiredoxin_BCP/PrxQ"/>
</dbReference>